<proteinExistence type="predicted"/>
<gene>
    <name evidence="1" type="ORF">HPB48_006628</name>
</gene>
<dbReference type="AlphaFoldDB" id="A0A9J6GXB5"/>
<accession>A0A9J6GXB5</accession>
<keyword evidence="2" id="KW-1185">Reference proteome</keyword>
<protein>
    <recommendedName>
        <fullName evidence="3">CCHC-type domain-containing protein</fullName>
    </recommendedName>
</protein>
<evidence type="ECO:0008006" key="3">
    <source>
        <dbReference type="Google" id="ProtNLM"/>
    </source>
</evidence>
<evidence type="ECO:0000313" key="2">
    <source>
        <dbReference type="Proteomes" id="UP000821853"/>
    </source>
</evidence>
<dbReference type="EMBL" id="JABSTR010000009">
    <property type="protein sequence ID" value="KAH9379007.1"/>
    <property type="molecule type" value="Genomic_DNA"/>
</dbReference>
<reference evidence="1 2" key="1">
    <citation type="journal article" date="2020" name="Cell">
        <title>Large-Scale Comparative Analyses of Tick Genomes Elucidate Their Genetic Diversity and Vector Capacities.</title>
        <authorList>
            <consortium name="Tick Genome and Microbiome Consortium (TIGMIC)"/>
            <person name="Jia N."/>
            <person name="Wang J."/>
            <person name="Shi W."/>
            <person name="Du L."/>
            <person name="Sun Y."/>
            <person name="Zhan W."/>
            <person name="Jiang J.F."/>
            <person name="Wang Q."/>
            <person name="Zhang B."/>
            <person name="Ji P."/>
            <person name="Bell-Sakyi L."/>
            <person name="Cui X.M."/>
            <person name="Yuan T.T."/>
            <person name="Jiang B.G."/>
            <person name="Yang W.F."/>
            <person name="Lam T.T."/>
            <person name="Chang Q.C."/>
            <person name="Ding S.J."/>
            <person name="Wang X.J."/>
            <person name="Zhu J.G."/>
            <person name="Ruan X.D."/>
            <person name="Zhao L."/>
            <person name="Wei J.T."/>
            <person name="Ye R.Z."/>
            <person name="Que T.C."/>
            <person name="Du C.H."/>
            <person name="Zhou Y.H."/>
            <person name="Cheng J.X."/>
            <person name="Dai P.F."/>
            <person name="Guo W.B."/>
            <person name="Han X.H."/>
            <person name="Huang E.J."/>
            <person name="Li L.F."/>
            <person name="Wei W."/>
            <person name="Gao Y.C."/>
            <person name="Liu J.Z."/>
            <person name="Shao H.Z."/>
            <person name="Wang X."/>
            <person name="Wang C.C."/>
            <person name="Yang T.C."/>
            <person name="Huo Q.B."/>
            <person name="Li W."/>
            <person name="Chen H.Y."/>
            <person name="Chen S.E."/>
            <person name="Zhou L.G."/>
            <person name="Ni X.B."/>
            <person name="Tian J.H."/>
            <person name="Sheng Y."/>
            <person name="Liu T."/>
            <person name="Pan Y.S."/>
            <person name="Xia L.Y."/>
            <person name="Li J."/>
            <person name="Zhao F."/>
            <person name="Cao W.C."/>
        </authorList>
    </citation>
    <scope>NUCLEOTIDE SEQUENCE [LARGE SCALE GENOMIC DNA]</scope>
    <source>
        <strain evidence="1">HaeL-2018</strain>
    </source>
</reference>
<sequence>MQNEFYDNVYIQLQRIEYLLIESTPRKDLAFDFLGEISSIKLGRDIFTVRALVKTPEWISRGVINGVPLNTSPGELMDGLRVPERYTVVAARMLGKLSAAVIYFNGPHATFNMTYQRGDYRCRPYRKTVLYCHSCEELGHRQDICPH</sequence>
<dbReference type="OrthoDB" id="6779801at2759"/>
<organism evidence="1 2">
    <name type="scientific">Haemaphysalis longicornis</name>
    <name type="common">Bush tick</name>
    <dbReference type="NCBI Taxonomy" id="44386"/>
    <lineage>
        <taxon>Eukaryota</taxon>
        <taxon>Metazoa</taxon>
        <taxon>Ecdysozoa</taxon>
        <taxon>Arthropoda</taxon>
        <taxon>Chelicerata</taxon>
        <taxon>Arachnida</taxon>
        <taxon>Acari</taxon>
        <taxon>Parasitiformes</taxon>
        <taxon>Ixodida</taxon>
        <taxon>Ixodoidea</taxon>
        <taxon>Ixodidae</taxon>
        <taxon>Haemaphysalinae</taxon>
        <taxon>Haemaphysalis</taxon>
    </lineage>
</organism>
<dbReference type="Proteomes" id="UP000821853">
    <property type="component" value="Unassembled WGS sequence"/>
</dbReference>
<comment type="caution">
    <text evidence="1">The sequence shown here is derived from an EMBL/GenBank/DDBJ whole genome shotgun (WGS) entry which is preliminary data.</text>
</comment>
<evidence type="ECO:0000313" key="1">
    <source>
        <dbReference type="EMBL" id="KAH9379007.1"/>
    </source>
</evidence>
<name>A0A9J6GXB5_HAELO</name>
<dbReference type="VEuPathDB" id="VectorBase:HLOH_045181"/>